<evidence type="ECO:0000313" key="5">
    <source>
        <dbReference type="Proteomes" id="UP001146793"/>
    </source>
</evidence>
<feature type="compositionally biased region" description="Basic and acidic residues" evidence="2">
    <location>
        <begin position="987"/>
        <end position="1002"/>
    </location>
</feature>
<evidence type="ECO:0000313" key="4">
    <source>
        <dbReference type="EMBL" id="KAJ3450929.1"/>
    </source>
</evidence>
<proteinExistence type="predicted"/>
<dbReference type="SMART" id="SM00233">
    <property type="entry name" value="PH"/>
    <property type="match status" value="1"/>
</dbReference>
<feature type="compositionally biased region" description="Gly residues" evidence="2">
    <location>
        <begin position="127"/>
        <end position="143"/>
    </location>
</feature>
<feature type="compositionally biased region" description="Low complexity" evidence="2">
    <location>
        <begin position="1321"/>
        <end position="1330"/>
    </location>
</feature>
<organism evidence="4 5">
    <name type="scientific">Anaeramoeba flamelloides</name>
    <dbReference type="NCBI Taxonomy" id="1746091"/>
    <lineage>
        <taxon>Eukaryota</taxon>
        <taxon>Metamonada</taxon>
        <taxon>Anaeramoebidae</taxon>
        <taxon>Anaeramoeba</taxon>
    </lineage>
</organism>
<feature type="compositionally biased region" description="Acidic residues" evidence="2">
    <location>
        <begin position="1060"/>
        <end position="1072"/>
    </location>
</feature>
<feature type="compositionally biased region" description="Low complexity" evidence="2">
    <location>
        <begin position="225"/>
        <end position="243"/>
    </location>
</feature>
<feature type="compositionally biased region" description="Polar residues" evidence="2">
    <location>
        <begin position="1284"/>
        <end position="1294"/>
    </location>
</feature>
<feature type="region of interest" description="Disordered" evidence="2">
    <location>
        <begin position="1215"/>
        <end position="1305"/>
    </location>
</feature>
<feature type="region of interest" description="Disordered" evidence="2">
    <location>
        <begin position="415"/>
        <end position="514"/>
    </location>
</feature>
<name>A0AAV8A9K2_9EUKA</name>
<feature type="compositionally biased region" description="Basic residues" evidence="2">
    <location>
        <begin position="1257"/>
        <end position="1280"/>
    </location>
</feature>
<sequence length="2193" mass="258076">MSKFENLLKKFEQQNTANNNRFEKKFDLNIPSTGYKPQRPWRKTNEKTDPKIVLRTIQTFEKKVQELRKDRLVENNHVKRKSSWGKVGVKRGSGRGRGRGSGRGTIRGRGRGTRTRGTATTIRGRGTRTGTGTGTIRGRGTVIGSGNRKNKWGKVGVDNRSKYIPKNPQTKTNNLALPLKPKHKPKDHEIKKFSQTKQKHLENSKTFNQQNNEQEQDQDQKSLQKNDLNNKSNNNNHNTFFKSTSKDHLDSDKKNKETKKHEQSTESNVKRNFKKKDNLNNNQIKKQKLSNNLSSKLETENKNLGYNIEQKEIENKENENENEKIHKNIFKTKEGKKKEIELRTQENKTKIKILEKNENPNKGKEIKSEENNESKISKIIKKNINMNEGFKKENISLDQSLENKIHLEENTKTEIKKQNKVKETEETNKKNDNIALNKNENQEKENQKNKRQDKENKNTKENLNSKDNNKTKENKNEEKKDKNQNQKEFVKENNMKTGKESANKKDLEENNQRENGMGMYEIINGNETNNKQFDFILNEISKNNNSVNNGDDQTQKEAIKGVDKNKEEPKFEEIYKDLKSYSSFDFNSQFLPETEDFGDQNIDDFINEMDKVLEKQTIIDPKSDQSNEVEKIFGNLQDNPNITENDISEIEKWILDTGNQIKQQEYNNNGMNNNIQEQNGKEIKKKMKGDKENHGIKGEQNENENENELRKKKQNISDYNPLSPSNLFSIDDQNNTSSSVDMGNLFSDLSSFNNKDNIILTTNLEEIEQDQGNEDIENFENLYGQINFEDNNILQAGSLEKILDEMNQIDTEWGSEELKKSTSKENKQIDQNVKNLNDSLNKNGIIINSKDEIITNNKEVKVENKVKNETNQVMNDQAKMEVKIDQKINNEKNKKINNKTNSKKVINHKNLKKENIAKPKKIKKKVTQSRFQQTTVINETRLKSSSSSSNSSDSSSLSSNENQNEFQNFEENSKKKKDPGLDILQMLDEKNPEELKDIDLIKNKKNLSQPEFDKSEIESIFDEEGNETNNEEKEKEKEIKKKNKDEIKKVKITKEKENENENEIEIEIENENENEKQREKKTEKKIENDNKEEKKKLSEEQVIELLEEIEKENIQESSSTSSESEDYDLDLKEDLQEDGWDEVDKDFQSQIIKKQHGKSKLNHSEDEWIDSSFIENEKLFGKNNGLDNDDGFQEVDMNNINIGKKQEANNNRELKLDNKQGNGNFNNNNNNNNNNDDDDDEFEEIISFGQPFEGGKGKRKKTKMKMKKKAKVNKKTKIKMTSKNTSENENISKNLNKKEHGNNQETDKWVEQSINKTINVNVNVNGNGNENENKGRRENEKNEGNEFNEINQNENLKQHKIEMEKVLFNIQFLESEKILIKQTNTEPLFFEENSLLKDEQNKFILEKPQLNEENNMVNEDSIQIQNVENVQNEFVSEKSQSNEENEVNNEETWEETQKYNLVDKLIDLFKLIFGEQEINKFINTEEKKDNVYAISQWTLNLLQHLGVEIKLEIEDLIKGDNQLFEQIFTQLYIAQPELVLRLETSQNNETIQEQGQEEEGQYYEQLQGNEKKRWQEQEQEQKSNDNSNKSNSVLNINQDYYYNENYNDYQTDFNDPDQLENYEKNFHDRSEEIEELINKVEISRNDLTEIYEENTFVQDELDRIGIWVLNYIEEIIGNIFPIDNFERIKKQYLIDHDLDYLLNFIFSWARNKIQSEFSNSKQLAKKYEIIKLEYKKNLEILANEFLTVEEHKESTVQKINQENLILVERIEQLYQEFQKYDKKRESIPPVGINIFNNMSVDNLESIKNELILVLDKTDQYQLEIQTIRNNRLDIQNDIIIKIENEKEIQKQIENKKQENIKILSNYIEEATDMLINVSEDVKQLSILQQLHQDNNKLKYTINQLVNELKKIEYEKRIRLKQKFQQQQQTNTLDVSEELIIKYKQLRQRIQKLEMEKKQLLLHQQKFQNNYDEKKEMNGLKESKQNLEFTLNAINNVIGKVLPLAGTLEQRLDQEAEIELYIEYLQNEEERKTKGGIKESEIEKKEEEESENISGIDLLEFLKEDDLIIKQNRNQINEPQSTVIKDYNNQINHKGIVFFETKKNFRKKWKKMFAVLNNNLLLIYKDENKLTKPKMTIKLKKYRLMRWKTESNKFCFKLVSSDKDIIIGLTNQFQLNTWIKMLKLSLILLKSFKK</sequence>
<feature type="compositionally biased region" description="Low complexity" evidence="2">
    <location>
        <begin position="1219"/>
        <end position="1234"/>
    </location>
</feature>
<feature type="domain" description="PH" evidence="3">
    <location>
        <begin position="2089"/>
        <end position="2186"/>
    </location>
</feature>
<feature type="region of interest" description="Disordered" evidence="2">
    <location>
        <begin position="920"/>
        <end position="1136"/>
    </location>
</feature>
<dbReference type="SUPFAM" id="SSF50729">
    <property type="entry name" value="PH domain-like"/>
    <property type="match status" value="1"/>
</dbReference>
<comment type="caution">
    <text evidence="4">The sequence shown here is derived from an EMBL/GenBank/DDBJ whole genome shotgun (WGS) entry which is preliminary data.</text>
</comment>
<evidence type="ECO:0000256" key="1">
    <source>
        <dbReference type="SAM" id="Coils"/>
    </source>
</evidence>
<feature type="region of interest" description="Disordered" evidence="2">
    <location>
        <begin position="544"/>
        <end position="566"/>
    </location>
</feature>
<feature type="compositionally biased region" description="Basic and acidic residues" evidence="2">
    <location>
        <begin position="689"/>
        <end position="700"/>
    </location>
</feature>
<feature type="compositionally biased region" description="Basic and acidic residues" evidence="2">
    <location>
        <begin position="244"/>
        <end position="264"/>
    </location>
</feature>
<feature type="region of interest" description="Disordered" evidence="2">
    <location>
        <begin position="1568"/>
        <end position="1592"/>
    </location>
</feature>
<feature type="compositionally biased region" description="Basic and acidic residues" evidence="2">
    <location>
        <begin position="1296"/>
        <end position="1305"/>
    </location>
</feature>
<feature type="coiled-coil region" evidence="1">
    <location>
        <begin position="1619"/>
        <end position="1653"/>
    </location>
</feature>
<feature type="compositionally biased region" description="Acidic residues" evidence="2">
    <location>
        <begin position="1235"/>
        <end position="1244"/>
    </location>
</feature>
<feature type="region of interest" description="Disordered" evidence="2">
    <location>
        <begin position="1321"/>
        <end position="1353"/>
    </location>
</feature>
<feature type="compositionally biased region" description="Basic and acidic residues" evidence="2">
    <location>
        <begin position="415"/>
        <end position="432"/>
    </location>
</feature>
<evidence type="ECO:0000259" key="3">
    <source>
        <dbReference type="PROSITE" id="PS50003"/>
    </source>
</evidence>
<feature type="region of interest" description="Disordered" evidence="2">
    <location>
        <begin position="207"/>
        <end position="297"/>
    </location>
</feature>
<feature type="compositionally biased region" description="Low complexity" evidence="2">
    <location>
        <begin position="943"/>
        <end position="970"/>
    </location>
</feature>
<dbReference type="Proteomes" id="UP001146793">
    <property type="component" value="Unassembled WGS sequence"/>
</dbReference>
<feature type="compositionally biased region" description="Low complexity" evidence="2">
    <location>
        <begin position="279"/>
        <end position="296"/>
    </location>
</feature>
<dbReference type="Gene3D" id="2.30.29.30">
    <property type="entry name" value="Pleckstrin-homology domain (PH domain)/Phosphotyrosine-binding domain (PTB)"/>
    <property type="match status" value="1"/>
</dbReference>
<feature type="compositionally biased region" description="Basic and acidic residues" evidence="2">
    <location>
        <begin position="553"/>
        <end position="566"/>
    </location>
</feature>
<feature type="compositionally biased region" description="Basic and acidic residues" evidence="2">
    <location>
        <begin position="1073"/>
        <end position="1099"/>
    </location>
</feature>
<reference evidence="4" key="1">
    <citation type="submission" date="2022-08" db="EMBL/GenBank/DDBJ databases">
        <title>Novel sulphate-reducing endosymbionts in the free-living metamonad Anaeramoeba.</title>
        <authorList>
            <person name="Jerlstrom-Hultqvist J."/>
            <person name="Cepicka I."/>
            <person name="Gallot-Lavallee L."/>
            <person name="Salas-Leiva D."/>
            <person name="Curtis B.A."/>
            <person name="Zahonova K."/>
            <person name="Pipaliya S."/>
            <person name="Dacks J."/>
            <person name="Roger A.J."/>
        </authorList>
    </citation>
    <scope>NUCLEOTIDE SEQUENCE</scope>
    <source>
        <strain evidence="4">Busselton2</strain>
    </source>
</reference>
<dbReference type="PROSITE" id="PS50003">
    <property type="entry name" value="PH_DOMAIN"/>
    <property type="match status" value="1"/>
</dbReference>
<dbReference type="InterPro" id="IPR011993">
    <property type="entry name" value="PH-like_dom_sf"/>
</dbReference>
<protein>
    <submittedName>
        <fullName evidence="4">Chascon isoform d-related</fullName>
    </submittedName>
</protein>
<feature type="compositionally biased region" description="Polar residues" evidence="2">
    <location>
        <begin position="928"/>
        <end position="938"/>
    </location>
</feature>
<dbReference type="EMBL" id="JANTQA010000012">
    <property type="protein sequence ID" value="KAJ3450929.1"/>
    <property type="molecule type" value="Genomic_DNA"/>
</dbReference>
<accession>A0AAV8A9K2</accession>
<feature type="coiled-coil region" evidence="1">
    <location>
        <begin position="301"/>
        <end position="357"/>
    </location>
</feature>
<evidence type="ECO:0000256" key="2">
    <source>
        <dbReference type="SAM" id="MobiDB-lite"/>
    </source>
</evidence>
<feature type="compositionally biased region" description="Basic and acidic residues" evidence="2">
    <location>
        <begin position="1030"/>
        <end position="1059"/>
    </location>
</feature>
<feature type="compositionally biased region" description="Basic residues" evidence="2">
    <location>
        <begin position="82"/>
        <end position="114"/>
    </location>
</feature>
<feature type="compositionally biased region" description="Acidic residues" evidence="2">
    <location>
        <begin position="1101"/>
        <end position="1110"/>
    </location>
</feature>
<feature type="compositionally biased region" description="Basic and acidic residues" evidence="2">
    <location>
        <begin position="1569"/>
        <end position="1583"/>
    </location>
</feature>
<gene>
    <name evidence="4" type="ORF">M0812_07123</name>
</gene>
<dbReference type="InterPro" id="IPR001849">
    <property type="entry name" value="PH_domain"/>
</dbReference>
<feature type="compositionally biased region" description="Low complexity" evidence="2">
    <location>
        <begin position="115"/>
        <end position="126"/>
    </location>
</feature>
<feature type="region of interest" description="Disordered" evidence="2">
    <location>
        <begin position="686"/>
        <end position="710"/>
    </location>
</feature>
<feature type="region of interest" description="Disordered" evidence="2">
    <location>
        <begin position="82"/>
        <end position="188"/>
    </location>
</feature>
<feature type="compositionally biased region" description="Basic and acidic residues" evidence="2">
    <location>
        <begin position="1331"/>
        <end position="1344"/>
    </location>
</feature>
<feature type="coiled-coil region" evidence="1">
    <location>
        <begin position="1724"/>
        <end position="1776"/>
    </location>
</feature>
<keyword evidence="1" id="KW-0175">Coiled coil</keyword>
<feature type="coiled-coil region" evidence="1">
    <location>
        <begin position="1887"/>
        <end position="1969"/>
    </location>
</feature>
<feature type="compositionally biased region" description="Basic and acidic residues" evidence="2">
    <location>
        <begin position="440"/>
        <end position="512"/>
    </location>
</feature>